<dbReference type="Proteomes" id="UP000002872">
    <property type="component" value="Unassembled WGS sequence"/>
</dbReference>
<reference evidence="1" key="1">
    <citation type="submission" date="2011-01" db="EMBL/GenBank/DDBJ databases">
        <title>The Genome Sequence of Nematocida parisii strain ERTm3.</title>
        <authorList>
            <consortium name="The Broad Institute Genome Sequencing Platform"/>
            <consortium name="The Broad Institute Genome Sequencing Center for Infectious Disease"/>
            <person name="Cuomo C."/>
            <person name="Troemel E."/>
            <person name="Young S.K."/>
            <person name="Zeng Q."/>
            <person name="Gargeya S."/>
            <person name="Fitzgerald M."/>
            <person name="Haas B."/>
            <person name="Abouelleil A."/>
            <person name="Alvarado L."/>
            <person name="Arachchi H.M."/>
            <person name="Berlin A."/>
            <person name="Chapman S.B."/>
            <person name="Gearin G."/>
            <person name="Goldberg J."/>
            <person name="Griggs A."/>
            <person name="Gujja S."/>
            <person name="Hansen M."/>
            <person name="Heiman D."/>
            <person name="Howarth C."/>
            <person name="Larimer J."/>
            <person name="Lui A."/>
            <person name="MacDonald P.J.P."/>
            <person name="McCowen C."/>
            <person name="Montmayeur A."/>
            <person name="Murphy C."/>
            <person name="Neiman D."/>
            <person name="Pearson M."/>
            <person name="Priest M."/>
            <person name="Roberts A."/>
            <person name="Saif S."/>
            <person name="Shea T."/>
            <person name="Sisk P."/>
            <person name="Stolte C."/>
            <person name="Sykes S."/>
            <person name="Wortman J."/>
            <person name="Nusbaum C."/>
            <person name="Birren B."/>
        </authorList>
    </citation>
    <scope>NUCLEOTIDE SEQUENCE</scope>
    <source>
        <strain evidence="1">ERTm3</strain>
    </source>
</reference>
<gene>
    <name evidence="1" type="ORF">NEQG_02467</name>
</gene>
<name>I3EDP7_NEMP3</name>
<dbReference type="EMBL" id="GL870883">
    <property type="protein sequence ID" value="EIJ87344.1"/>
    <property type="molecule type" value="Genomic_DNA"/>
</dbReference>
<evidence type="ECO:0000313" key="2">
    <source>
        <dbReference type="Proteomes" id="UP000002872"/>
    </source>
</evidence>
<dbReference type="OrthoDB" id="2187351at2759"/>
<accession>I3EDP7</accession>
<evidence type="ECO:0000313" key="1">
    <source>
        <dbReference type="EMBL" id="EIJ87344.1"/>
    </source>
</evidence>
<organism evidence="1 2">
    <name type="scientific">Nematocida parisii (strain ERTm3)</name>
    <name type="common">Nematode killer fungus</name>
    <dbReference type="NCBI Taxonomy" id="935791"/>
    <lineage>
        <taxon>Eukaryota</taxon>
        <taxon>Fungi</taxon>
        <taxon>Fungi incertae sedis</taxon>
        <taxon>Microsporidia</taxon>
        <taxon>Nematocida</taxon>
    </lineage>
</organism>
<keyword evidence="2" id="KW-1185">Reference proteome</keyword>
<protein>
    <submittedName>
        <fullName evidence="1">Uncharacterized protein</fullName>
    </submittedName>
</protein>
<proteinExistence type="predicted"/>
<dbReference type="AlphaFoldDB" id="I3EDP7"/>
<dbReference type="HOGENOM" id="CLU_1073977_0_0_1"/>
<sequence>MRSSDVFSLPELKVSADGVDEFESPMKNSQLAWTAMSREFLNNISYTEQNIHTEIQLELIRKEMQEKGILSQERIETKTYENEYTIKHSLLRSISCRLRHICDVLRNNIEKDKKIKYIIDHHHKKEYMHRRDNQLVIHIHKNVFLPITTVLNPISLSYITGVLYYNGVEYTGYITEEELPGYKEEISQHNPKNPPDNSGACSGSAQYSEEVAQDLFESTDPAELVRILPKYIFQCRDRLNSSEILQEHFCGKNRIKVERRDVKPDITLNNKKVIFILCAMKEGSTFKKSLDMMKDKGIYI</sequence>
<dbReference type="OMA" id="KDAIHEY"/>
<dbReference type="InParanoid" id="I3EDP7"/>
<dbReference type="VEuPathDB" id="MicrosporidiaDB:NEQG_02467"/>